<name>A0A4R4DX21_9BACT</name>
<dbReference type="InterPro" id="IPR043502">
    <property type="entry name" value="DNA/RNA_pol_sf"/>
</dbReference>
<dbReference type="AlphaFoldDB" id="A0A4R4DX21"/>
<dbReference type="InterPro" id="IPR001126">
    <property type="entry name" value="UmuC"/>
</dbReference>
<evidence type="ECO:0000256" key="2">
    <source>
        <dbReference type="ARBA" id="ARBA00022763"/>
    </source>
</evidence>
<dbReference type="Gene3D" id="1.10.150.20">
    <property type="entry name" value="5' to 3' exonuclease, C-terminal subdomain"/>
    <property type="match status" value="1"/>
</dbReference>
<dbReference type="PANTHER" id="PTHR35369:SF2">
    <property type="entry name" value="BLR3025 PROTEIN"/>
    <property type="match status" value="1"/>
</dbReference>
<organism evidence="4 5">
    <name type="scientific">Flaviaesturariibacter aridisoli</name>
    <dbReference type="NCBI Taxonomy" id="2545761"/>
    <lineage>
        <taxon>Bacteria</taxon>
        <taxon>Pseudomonadati</taxon>
        <taxon>Bacteroidota</taxon>
        <taxon>Chitinophagia</taxon>
        <taxon>Chitinophagales</taxon>
        <taxon>Chitinophagaceae</taxon>
        <taxon>Flaviaestuariibacter</taxon>
    </lineage>
</organism>
<comment type="similarity">
    <text evidence="1">Belongs to the DNA polymerase type-Y family.</text>
</comment>
<dbReference type="InterPro" id="IPR050356">
    <property type="entry name" value="SulA_CellDiv_inhibitor"/>
</dbReference>
<dbReference type="Gene3D" id="3.40.1170.60">
    <property type="match status" value="1"/>
</dbReference>
<accession>A0A4R4DX21</accession>
<dbReference type="Gene3D" id="3.30.70.270">
    <property type="match status" value="1"/>
</dbReference>
<reference evidence="4 5" key="1">
    <citation type="submission" date="2019-03" db="EMBL/GenBank/DDBJ databases">
        <authorList>
            <person name="Kim M.K.M."/>
        </authorList>
    </citation>
    <scope>NUCLEOTIDE SEQUENCE [LARGE SCALE GENOMIC DNA]</scope>
    <source>
        <strain evidence="4 5">17J68-15</strain>
    </source>
</reference>
<evidence type="ECO:0000256" key="1">
    <source>
        <dbReference type="ARBA" id="ARBA00010945"/>
    </source>
</evidence>
<dbReference type="Proteomes" id="UP000295164">
    <property type="component" value="Unassembled WGS sequence"/>
</dbReference>
<feature type="domain" description="UmuC" evidence="3">
    <location>
        <begin position="15"/>
        <end position="150"/>
    </location>
</feature>
<dbReference type="InterPro" id="IPR043128">
    <property type="entry name" value="Rev_trsase/Diguanyl_cyclase"/>
</dbReference>
<keyword evidence="5" id="KW-1185">Reference proteome</keyword>
<dbReference type="SUPFAM" id="SSF56672">
    <property type="entry name" value="DNA/RNA polymerases"/>
    <property type="match status" value="1"/>
</dbReference>
<evidence type="ECO:0000313" key="5">
    <source>
        <dbReference type="Proteomes" id="UP000295164"/>
    </source>
</evidence>
<proteinExistence type="inferred from homology"/>
<dbReference type="GO" id="GO:0006281">
    <property type="term" value="P:DNA repair"/>
    <property type="evidence" value="ECO:0007669"/>
    <property type="project" value="InterPro"/>
</dbReference>
<evidence type="ECO:0000259" key="3">
    <source>
        <dbReference type="Pfam" id="PF00817"/>
    </source>
</evidence>
<dbReference type="Pfam" id="PF00817">
    <property type="entry name" value="IMS"/>
    <property type="match status" value="1"/>
</dbReference>
<gene>
    <name evidence="4" type="ORF">E0486_16310</name>
</gene>
<protein>
    <submittedName>
        <fullName evidence="4">DNA polymerase Y family protein</fullName>
    </submittedName>
</protein>
<evidence type="ECO:0000313" key="4">
    <source>
        <dbReference type="EMBL" id="TCZ67049.1"/>
    </source>
</evidence>
<sequence>MEKRYVSIWFPYLATDWHARKQPALRDSAFVLRAPVHNRYVVTAASPAAARAGIQPGALLADARALLPDLPVLDDKPGLAAQLLDRITEWCIRFTPVAAADAPAGILLDATGCAHLWGGEEAYLQELVQRLRDRHYTVRAAMASTIGGAWALARYGTLPIAVRERHREALLPLPVPALRLDDATVTRLHKLGLRTIKDLAALPHPALRRRFGVELLRRLRQALGEEDEWLTPFYPAEPWSERLPCIEPIRTRTGIEIALQRLLEALCARLRKEGKGLRKAVFRGYRIDGAEQGIEIGTSRPAQGEAHLFQLFRLKLETIAPALGIELFVLEAPVVEDADAVQDALWKAGGGLDHPELGALIDRLRGKLGGAAVQRFLPAEHYWPERAFRPAAALDESAAAAWNTARPRPLQLLEPPERIEVTAPVPDYPPMNFRYKGVLHRIVKADGPERIEPEWWIREGAHRDYYCVEDAEGRRYWLFRLGHYTPERTEQWYLHGHFG</sequence>
<dbReference type="CDD" id="cd03468">
    <property type="entry name" value="PolY_like"/>
    <property type="match status" value="1"/>
</dbReference>
<keyword evidence="2" id="KW-0227">DNA damage</keyword>
<dbReference type="OrthoDB" id="625722at2"/>
<dbReference type="EMBL" id="SKFH01000040">
    <property type="protein sequence ID" value="TCZ67049.1"/>
    <property type="molecule type" value="Genomic_DNA"/>
</dbReference>
<comment type="caution">
    <text evidence="4">The sequence shown here is derived from an EMBL/GenBank/DDBJ whole genome shotgun (WGS) entry which is preliminary data.</text>
</comment>
<dbReference type="RefSeq" id="WP_131853727.1">
    <property type="nucleotide sequence ID" value="NZ_SKFH01000040.1"/>
</dbReference>
<dbReference type="PANTHER" id="PTHR35369">
    <property type="entry name" value="BLR3025 PROTEIN-RELATED"/>
    <property type="match status" value="1"/>
</dbReference>